<evidence type="ECO:0000313" key="2">
    <source>
        <dbReference type="Proteomes" id="UP000188637"/>
    </source>
</evidence>
<dbReference type="EMBL" id="LJHD01000131">
    <property type="protein sequence ID" value="ONI43899.1"/>
    <property type="molecule type" value="Genomic_DNA"/>
</dbReference>
<name>A0ACC8XHV5_9FIRM</name>
<sequence>MNITNTTPQPVEVNSAPQHHQVQEHHQPKAQAAPPKETKIVNQSQTQLNQQGKQTGNKDGEQTEDFIKKISHSIESADIEINSHNSQIKFSMHTETNQVLGKVIDKETQEVIREFPPEEIVEMIAAMEKRAGLFVDTKK</sequence>
<reference evidence="1" key="1">
    <citation type="submission" date="2016-08" db="EMBL/GenBank/DDBJ databases">
        <authorList>
            <person name="Ngugi D.K."/>
            <person name="Miyake S."/>
            <person name="Stingl U."/>
        </authorList>
    </citation>
    <scope>NUCLEOTIDE SEQUENCE</scope>
    <source>
        <strain evidence="1">SCG-D08WGA-EpuloA1</strain>
    </source>
</reference>
<protein>
    <submittedName>
        <fullName evidence="1">Uncharacterized protein</fullName>
    </submittedName>
</protein>
<keyword evidence="2" id="KW-1185">Reference proteome</keyword>
<evidence type="ECO:0000313" key="1">
    <source>
        <dbReference type="EMBL" id="ONI43899.1"/>
    </source>
</evidence>
<dbReference type="Proteomes" id="UP000188637">
    <property type="component" value="Unassembled WGS sequence"/>
</dbReference>
<proteinExistence type="predicted"/>
<organism evidence="1 2">
    <name type="scientific">Candidatus Epulonipiscium fishelsonii</name>
    <dbReference type="NCBI Taxonomy" id="77094"/>
    <lineage>
        <taxon>Bacteria</taxon>
        <taxon>Bacillati</taxon>
        <taxon>Bacillota</taxon>
        <taxon>Clostridia</taxon>
        <taxon>Lachnospirales</taxon>
        <taxon>Lachnospiraceae</taxon>
        <taxon>Candidatus Epulonipiscium</taxon>
    </lineage>
</organism>
<gene>
    <name evidence="1" type="ORF">AN640_06010</name>
</gene>
<comment type="caution">
    <text evidence="1">The sequence shown here is derived from an EMBL/GenBank/DDBJ whole genome shotgun (WGS) entry which is preliminary data.</text>
</comment>
<accession>A0ACC8XHV5</accession>